<gene>
    <name evidence="1" type="ORF">LTR37_019817</name>
</gene>
<protein>
    <submittedName>
        <fullName evidence="1">Uncharacterized protein</fullName>
    </submittedName>
</protein>
<proteinExistence type="predicted"/>
<evidence type="ECO:0000313" key="1">
    <source>
        <dbReference type="EMBL" id="KAK3686429.1"/>
    </source>
</evidence>
<comment type="caution">
    <text evidence="1">The sequence shown here is derived from an EMBL/GenBank/DDBJ whole genome shotgun (WGS) entry which is preliminary data.</text>
</comment>
<organism evidence="1 2">
    <name type="scientific">Vermiconidia calcicola</name>
    <dbReference type="NCBI Taxonomy" id="1690605"/>
    <lineage>
        <taxon>Eukaryota</taxon>
        <taxon>Fungi</taxon>
        <taxon>Dikarya</taxon>
        <taxon>Ascomycota</taxon>
        <taxon>Pezizomycotina</taxon>
        <taxon>Dothideomycetes</taxon>
        <taxon>Dothideomycetidae</taxon>
        <taxon>Mycosphaerellales</taxon>
        <taxon>Extremaceae</taxon>
        <taxon>Vermiconidia</taxon>
    </lineage>
</organism>
<keyword evidence="2" id="KW-1185">Reference proteome</keyword>
<dbReference type="Proteomes" id="UP001281147">
    <property type="component" value="Unassembled WGS sequence"/>
</dbReference>
<accession>A0ACC3MG38</accession>
<name>A0ACC3MG38_9PEZI</name>
<evidence type="ECO:0000313" key="2">
    <source>
        <dbReference type="Proteomes" id="UP001281147"/>
    </source>
</evidence>
<reference evidence="1" key="1">
    <citation type="submission" date="2023-07" db="EMBL/GenBank/DDBJ databases">
        <title>Black Yeasts Isolated from many extreme environments.</title>
        <authorList>
            <person name="Coleine C."/>
            <person name="Stajich J.E."/>
            <person name="Selbmann L."/>
        </authorList>
    </citation>
    <scope>NUCLEOTIDE SEQUENCE</scope>
    <source>
        <strain evidence="1">CCFEE 5714</strain>
    </source>
</reference>
<sequence>MVKLMASLATSVTSASNVGICSRATATSTMGGSNKVVDDAIRLAIVAGLDAPSVMEGCHVAAALVPLSHLNHPVHFDRSSDLFVATDAPCENAMDVDIDSFWPYSTAWQWTHEDLYLHGPATSHSVDTDMDFGITSTLQRNTASARGPLPESRREHPAPPAIPGSTLPQYQPTGGSSQSLVEMVDCVVDVATSHHEGSRLADNPLWNSLWLRVTQAILVRGSGDHQVDNPKLPDHLVEQYFCHFHPLWPLIARNCLDNSDCHPLLQLTLTSIGALYSGSTAAARYGSLMHAQIRNALLSLSSRNEQTEGEALDIGRAMLLTQVAALYFEQEGAFSAAQQLGATLYARAHRMRLFTLKPTPAGRLGQEAINKQASIAEGRRMLAYGMLRAETFMSILFNRKPLLSYEEINLPLLFASFDTASRSHRRDIEEKQYHPCGGVLYSDLVRIALDVDERLPSLRPMDLELLLFGLQQDVWRFSHDPMVFLRLTNKLPPTMQQDQDGCTSSQAPAEHTFTKDSDMLDQTSRKMRALESDYRRTNAALQRWKLAMSHSQLTYPTEQYRSLYLSGLVLYELGFLRLSAPVDAIQQIAYQVHDRSAAVDALLVQVTTWTLSPEAREAVAYAQSIWALLSSETSRPKAKQANYNILALMAIHHAAAVIWAVAGTDSQPDLVFDIRKHTSTPNQDSLALQRTNTKAIMNHFANLYPKITSSWGMQSSFHKTVKKLGDHLLPQQSNVTRAVEDEIVLRGGITPHGTG</sequence>
<dbReference type="EMBL" id="JAUTXU010000320">
    <property type="protein sequence ID" value="KAK3686429.1"/>
    <property type="molecule type" value="Genomic_DNA"/>
</dbReference>